<dbReference type="EC" id="3.1.-.-" evidence="17 18"/>
<name>A0A162EHD5_9BACI</name>
<dbReference type="PANTHER" id="PTHR11472">
    <property type="entry name" value="DNA REPAIR DEAD HELICASE RAD3/XP-D SUBFAMILY MEMBER"/>
    <property type="match status" value="1"/>
</dbReference>
<dbReference type="SUPFAM" id="SSF52540">
    <property type="entry name" value="P-loop containing nucleoside triphosphate hydrolases"/>
    <property type="match status" value="1"/>
</dbReference>
<dbReference type="InterPro" id="IPR013520">
    <property type="entry name" value="Ribonucl_H"/>
</dbReference>
<dbReference type="NCBIfam" id="NF005981">
    <property type="entry name" value="PRK08074.1"/>
    <property type="match status" value="1"/>
</dbReference>
<keyword evidence="13" id="KW-0238">DNA-binding</keyword>
<evidence type="ECO:0000256" key="7">
    <source>
        <dbReference type="ARBA" id="ARBA00022801"/>
    </source>
</evidence>
<keyword evidence="2" id="KW-0004">4Fe-4S</keyword>
<dbReference type="InterPro" id="IPR027417">
    <property type="entry name" value="P-loop_NTPase"/>
</dbReference>
<evidence type="ECO:0000256" key="2">
    <source>
        <dbReference type="ARBA" id="ARBA00022485"/>
    </source>
</evidence>
<dbReference type="Gene3D" id="3.40.50.300">
    <property type="entry name" value="P-loop containing nucleotide triphosphate hydrolases"/>
    <property type="match status" value="2"/>
</dbReference>
<evidence type="ECO:0000256" key="4">
    <source>
        <dbReference type="ARBA" id="ARBA00022723"/>
    </source>
</evidence>
<dbReference type="CDD" id="cd06127">
    <property type="entry name" value="DEDDh"/>
    <property type="match status" value="1"/>
</dbReference>
<accession>A0A162EHD5</accession>
<evidence type="ECO:0000256" key="10">
    <source>
        <dbReference type="ARBA" id="ARBA00022840"/>
    </source>
</evidence>
<evidence type="ECO:0000256" key="5">
    <source>
        <dbReference type="ARBA" id="ARBA00022741"/>
    </source>
</evidence>
<comment type="similarity">
    <text evidence="17 18">Belongs to the helicase family. DinG subfamily. Type 2 sub-subfamily.</text>
</comment>
<feature type="domain" description="Helicase C-terminal" evidence="20">
    <location>
        <begin position="748"/>
        <end position="921"/>
    </location>
</feature>
<dbReference type="GO" id="GO:0051539">
    <property type="term" value="F:4 iron, 4 sulfur cluster binding"/>
    <property type="evidence" value="ECO:0007669"/>
    <property type="project" value="UniProtKB-KW"/>
</dbReference>
<dbReference type="GO" id="GO:0046872">
    <property type="term" value="F:metal ion binding"/>
    <property type="evidence" value="ECO:0007669"/>
    <property type="project" value="UniProtKB-KW"/>
</dbReference>
<keyword evidence="11" id="KW-0408">Iron</keyword>
<proteinExistence type="inferred from homology"/>
<dbReference type="Pfam" id="PF13307">
    <property type="entry name" value="Helicase_C_2"/>
    <property type="match status" value="1"/>
</dbReference>
<evidence type="ECO:0000256" key="15">
    <source>
        <dbReference type="ARBA" id="ARBA00023235"/>
    </source>
</evidence>
<keyword evidence="14" id="KW-0234">DNA repair</keyword>
<dbReference type="OrthoDB" id="9803913at2"/>
<feature type="binding site" evidence="17">
    <location>
        <begin position="282"/>
        <end position="289"/>
    </location>
    <ligand>
        <name>ATP</name>
        <dbReference type="ChEBI" id="CHEBI:30616"/>
    </ligand>
</feature>
<evidence type="ECO:0000256" key="17">
    <source>
        <dbReference type="HAMAP-Rule" id="MF_02206"/>
    </source>
</evidence>
<comment type="function">
    <text evidence="17 18">3'-5' exonuclease.</text>
</comment>
<keyword evidence="8" id="KW-0347">Helicase</keyword>
<dbReference type="GO" id="GO:0016887">
    <property type="term" value="F:ATP hydrolysis activity"/>
    <property type="evidence" value="ECO:0007669"/>
    <property type="project" value="RHEA"/>
</dbReference>
<organism evidence="21 22">
    <name type="scientific">Alkalihalobacillus trypoxylicola</name>
    <dbReference type="NCBI Taxonomy" id="519424"/>
    <lineage>
        <taxon>Bacteria</taxon>
        <taxon>Bacillati</taxon>
        <taxon>Bacillota</taxon>
        <taxon>Bacilli</taxon>
        <taxon>Bacillales</taxon>
        <taxon>Bacillaceae</taxon>
        <taxon>Alkalihalobacillus</taxon>
    </lineage>
</organism>
<dbReference type="SMART" id="SM00491">
    <property type="entry name" value="HELICc2"/>
    <property type="match status" value="1"/>
</dbReference>
<dbReference type="Pfam" id="PF00270">
    <property type="entry name" value="DEAD"/>
    <property type="match status" value="1"/>
</dbReference>
<dbReference type="Proteomes" id="UP000075806">
    <property type="component" value="Unassembled WGS sequence"/>
</dbReference>
<evidence type="ECO:0000313" key="21">
    <source>
        <dbReference type="EMBL" id="KYG32891.1"/>
    </source>
</evidence>
<dbReference type="PROSITE" id="PS51193">
    <property type="entry name" value="HELICASE_ATP_BIND_2"/>
    <property type="match status" value="1"/>
</dbReference>
<comment type="cofactor">
    <cofactor evidence="1">
        <name>[4Fe-4S] cluster</name>
        <dbReference type="ChEBI" id="CHEBI:49883"/>
    </cofactor>
</comment>
<evidence type="ECO:0000256" key="6">
    <source>
        <dbReference type="ARBA" id="ARBA00022763"/>
    </source>
</evidence>
<dbReference type="GO" id="GO:0006260">
    <property type="term" value="P:DNA replication"/>
    <property type="evidence" value="ECO:0007669"/>
    <property type="project" value="InterPro"/>
</dbReference>
<keyword evidence="10 17" id="KW-0067">ATP-binding</keyword>
<dbReference type="InterPro" id="IPR012337">
    <property type="entry name" value="RNaseH-like_sf"/>
</dbReference>
<dbReference type="SMART" id="SM00479">
    <property type="entry name" value="EXOIII"/>
    <property type="match status" value="1"/>
</dbReference>
<dbReference type="Pfam" id="PF00929">
    <property type="entry name" value="RNase_T"/>
    <property type="match status" value="1"/>
</dbReference>
<dbReference type="GO" id="GO:0005524">
    <property type="term" value="F:ATP binding"/>
    <property type="evidence" value="ECO:0007669"/>
    <property type="project" value="UniProtKB-UniRule"/>
</dbReference>
<keyword evidence="22" id="KW-1185">Reference proteome</keyword>
<dbReference type="FunFam" id="3.30.420.10:FF:000045">
    <property type="entry name" value="3'-5' exonuclease DinG"/>
    <property type="match status" value="1"/>
</dbReference>
<keyword evidence="9 17" id="KW-0269">Exonuclease</keyword>
<dbReference type="GO" id="GO:0006281">
    <property type="term" value="P:DNA repair"/>
    <property type="evidence" value="ECO:0007669"/>
    <property type="project" value="UniProtKB-KW"/>
</dbReference>
<keyword evidence="15" id="KW-0413">Isomerase</keyword>
<dbReference type="AlphaFoldDB" id="A0A162EHD5"/>
<dbReference type="EMBL" id="LTAO01000011">
    <property type="protein sequence ID" value="KYG32891.1"/>
    <property type="molecule type" value="Genomic_DNA"/>
</dbReference>
<dbReference type="InterPro" id="IPR010614">
    <property type="entry name" value="RAD3-like_helicase_DEAD"/>
</dbReference>
<dbReference type="InterPro" id="IPR006554">
    <property type="entry name" value="Helicase-like_DEXD_c2"/>
</dbReference>
<dbReference type="STRING" id="519424.AZF04_18200"/>
<gene>
    <name evidence="17 18" type="primary">dinG</name>
    <name evidence="21" type="ORF">AZF04_18200</name>
</gene>
<comment type="catalytic activity">
    <reaction evidence="16">
        <text>ATP + H2O = ADP + phosphate + H(+)</text>
        <dbReference type="Rhea" id="RHEA:13065"/>
        <dbReference type="ChEBI" id="CHEBI:15377"/>
        <dbReference type="ChEBI" id="CHEBI:15378"/>
        <dbReference type="ChEBI" id="CHEBI:30616"/>
        <dbReference type="ChEBI" id="CHEBI:43474"/>
        <dbReference type="ChEBI" id="CHEBI:456216"/>
        <dbReference type="EC" id="5.6.2.3"/>
    </reaction>
</comment>
<evidence type="ECO:0000256" key="13">
    <source>
        <dbReference type="ARBA" id="ARBA00023125"/>
    </source>
</evidence>
<evidence type="ECO:0000256" key="16">
    <source>
        <dbReference type="ARBA" id="ARBA00048954"/>
    </source>
</evidence>
<dbReference type="InterPro" id="IPR045028">
    <property type="entry name" value="DinG/Rad3-like"/>
</dbReference>
<sequence>MERYVVIDLETTGHSFKKGDRIIQIGAVVIENEQIVERFASFIQPGIKIPEFITELTGIRDEDVVNAPTFSEVYPLLKEMLESRHFVAHNVLFDYSFLIEHIKAIGEAPPRFYCYDTVELSRILLPQEESYKLGHLAEQLGFTHDRPHQADSDAEVTAELFILLHNKLKALPTTTLKHLQKLTKNFRTDFTRLITPILLKERFEIDQNYDHFRALSLKKRVDEEEALFSSSLTFGDFIQTFKMGDVQMKNVFHLYEKRQGQEQMMEAIYDAFSQNEHALIEASTGTGKSLAYLIPSAFYSIEHNQPVVISTQTIPLQDQLLTKDIPILQNFLPFTVRVAVLKGRNHYLCLSKFEQSLTTFSDDSYDICLTKAQILIWITETQTGDVEELSLPSGGNAYWNEVKSDASTDLGAYNPWMSRCFYYRAKKKAQQAHLIITNHALLLTDLQNSQSILPAYKHAIIDEAHHFEEVASNHLGVSTDYFTFTYFFQRLAPGLDYGSLERLKSLLMKYSWIKEIDFTKAEERCITIKEELDEAFRMIYRYVEKKQDTNQSDVGRMSYRYQSYQEKGQMWNAILENVMRIHFLSREWCKPLVNLCVTMQEQVELNYEEKSFLADFKSLIEQYDQHEQYLYELLLESDPNYVYWIEIEPKGARNAVFLYCRPIEVGEILADQFFTSKNSVILTSATLTVSQTFDYQLEKLGLNDFGPKEIMIPTSFDYEKQARLFLPTDMPSIKEVSEREFAVEVSIKLTRLIEETTGKMLVLFTSFDMLRNVNEFVKDMGVDVPIIAQGITTGSRLKLMKLFKQSERAVLFGTSSFWEGVDLPGKDLTQLVIVRLPFAPPGQPTLEAKLEKAKNDGYNPFLYVSLPQAIIRFKQGFGRLIRSKDDYGCIFILDKRISTTTYGKKFLESLPNIPVITGKLETLLSEAIKFEGEHVHENDQRK</sequence>
<dbReference type="InterPro" id="IPR006054">
    <property type="entry name" value="DnaQ"/>
</dbReference>
<evidence type="ECO:0000256" key="18">
    <source>
        <dbReference type="RuleBase" id="RU364106"/>
    </source>
</evidence>
<feature type="short sequence motif" description="DEAH box" evidence="17">
    <location>
        <begin position="462"/>
        <end position="465"/>
    </location>
</feature>
<dbReference type="SMART" id="SM00488">
    <property type="entry name" value="DEXDc2"/>
    <property type="match status" value="1"/>
</dbReference>
<dbReference type="HAMAP" id="MF_02206">
    <property type="entry name" value="DinG_exonucl"/>
    <property type="match status" value="1"/>
</dbReference>
<evidence type="ECO:0000256" key="14">
    <source>
        <dbReference type="ARBA" id="ARBA00023204"/>
    </source>
</evidence>
<dbReference type="PROSITE" id="PS51194">
    <property type="entry name" value="HELICASE_CTER"/>
    <property type="match status" value="1"/>
</dbReference>
<keyword evidence="3 17" id="KW-0540">Nuclease</keyword>
<evidence type="ECO:0000256" key="11">
    <source>
        <dbReference type="ARBA" id="ARBA00023004"/>
    </source>
</evidence>
<dbReference type="InterPro" id="IPR036397">
    <property type="entry name" value="RNaseH_sf"/>
</dbReference>
<dbReference type="InterPro" id="IPR011545">
    <property type="entry name" value="DEAD/DEAH_box_helicase_dom"/>
</dbReference>
<dbReference type="SMART" id="SM00487">
    <property type="entry name" value="DEXDc"/>
    <property type="match status" value="1"/>
</dbReference>
<keyword evidence="4" id="KW-0479">Metal-binding</keyword>
<dbReference type="InterPro" id="IPR014013">
    <property type="entry name" value="Helic_SF1/SF2_ATP-bd_DinG/Rad3"/>
</dbReference>
<dbReference type="Gene3D" id="3.30.420.10">
    <property type="entry name" value="Ribonuclease H-like superfamily/Ribonuclease H"/>
    <property type="match status" value="1"/>
</dbReference>
<dbReference type="GO" id="GO:0003677">
    <property type="term" value="F:DNA binding"/>
    <property type="evidence" value="ECO:0007669"/>
    <property type="project" value="UniProtKB-KW"/>
</dbReference>
<evidence type="ECO:0000256" key="3">
    <source>
        <dbReference type="ARBA" id="ARBA00022722"/>
    </source>
</evidence>
<dbReference type="GO" id="GO:0043139">
    <property type="term" value="F:5'-3' DNA helicase activity"/>
    <property type="evidence" value="ECO:0007669"/>
    <property type="project" value="UniProtKB-EC"/>
</dbReference>
<dbReference type="InterPro" id="IPR001650">
    <property type="entry name" value="Helicase_C-like"/>
</dbReference>
<keyword evidence="6" id="KW-0227">DNA damage</keyword>
<keyword evidence="12" id="KW-0411">Iron-sulfur</keyword>
<dbReference type="PANTHER" id="PTHR11472:SF34">
    <property type="entry name" value="REGULATOR OF TELOMERE ELONGATION HELICASE 1"/>
    <property type="match status" value="1"/>
</dbReference>
<dbReference type="GO" id="GO:0003887">
    <property type="term" value="F:DNA-directed DNA polymerase activity"/>
    <property type="evidence" value="ECO:0007669"/>
    <property type="project" value="InterPro"/>
</dbReference>
<keyword evidence="7 17" id="KW-0378">Hydrolase</keyword>
<evidence type="ECO:0000259" key="19">
    <source>
        <dbReference type="PROSITE" id="PS51193"/>
    </source>
</evidence>
<protein>
    <recommendedName>
        <fullName evidence="17 18">3'-5' exonuclease DinG</fullName>
        <ecNumber evidence="17 18">3.1.-.-</ecNumber>
    </recommendedName>
</protein>
<evidence type="ECO:0000259" key="20">
    <source>
        <dbReference type="PROSITE" id="PS51194"/>
    </source>
</evidence>
<dbReference type="NCBIfam" id="TIGR00573">
    <property type="entry name" value="dnaq"/>
    <property type="match status" value="1"/>
</dbReference>
<evidence type="ECO:0000256" key="1">
    <source>
        <dbReference type="ARBA" id="ARBA00001966"/>
    </source>
</evidence>
<keyword evidence="5 17" id="KW-0547">Nucleotide-binding</keyword>
<dbReference type="InterPro" id="IPR006310">
    <property type="entry name" value="DinG"/>
</dbReference>
<feature type="domain" description="Helicase ATP-binding" evidence="19">
    <location>
        <begin position="247"/>
        <end position="517"/>
    </location>
</feature>
<dbReference type="NCBIfam" id="TIGR01407">
    <property type="entry name" value="dinG_rel"/>
    <property type="match status" value="1"/>
</dbReference>
<reference evidence="21" key="1">
    <citation type="submission" date="2016-02" db="EMBL/GenBank/DDBJ databases">
        <title>Genome sequence of Bacillus trypoxylicola KCTC 13244(T).</title>
        <authorList>
            <person name="Jeong H."/>
            <person name="Park S.-H."/>
            <person name="Choi S.-K."/>
        </authorList>
    </citation>
    <scope>NUCLEOTIDE SEQUENCE [LARGE SCALE GENOMIC DNA]</scope>
    <source>
        <strain evidence="21">KCTC 13244</strain>
    </source>
</reference>
<evidence type="ECO:0000256" key="9">
    <source>
        <dbReference type="ARBA" id="ARBA00022839"/>
    </source>
</evidence>
<evidence type="ECO:0000313" key="22">
    <source>
        <dbReference type="Proteomes" id="UP000075806"/>
    </source>
</evidence>
<evidence type="ECO:0000256" key="8">
    <source>
        <dbReference type="ARBA" id="ARBA00022806"/>
    </source>
</evidence>
<comment type="caution">
    <text evidence="21">The sequence shown here is derived from an EMBL/GenBank/DDBJ whole genome shotgun (WGS) entry which is preliminary data.</text>
</comment>
<dbReference type="InterPro" id="IPR006555">
    <property type="entry name" value="ATP-dep_Helicase_C"/>
</dbReference>
<dbReference type="SUPFAM" id="SSF53098">
    <property type="entry name" value="Ribonuclease H-like"/>
    <property type="match status" value="1"/>
</dbReference>
<evidence type="ECO:0000256" key="12">
    <source>
        <dbReference type="ARBA" id="ARBA00023014"/>
    </source>
</evidence>
<dbReference type="InterPro" id="IPR014001">
    <property type="entry name" value="Helicase_ATP-bd"/>
</dbReference>
<dbReference type="GO" id="GO:0008408">
    <property type="term" value="F:3'-5' exonuclease activity"/>
    <property type="evidence" value="ECO:0007669"/>
    <property type="project" value="UniProtKB-UniRule"/>
</dbReference>
<dbReference type="Pfam" id="PF06733">
    <property type="entry name" value="DEAD_2"/>
    <property type="match status" value="1"/>
</dbReference>